<proteinExistence type="predicted"/>
<accession>A0A6V7P546</accession>
<sequence length="199" mass="21994">MDALFVVFHSFLELHLYILQNEKEDVGSCLRFNKAVGNYKERPKMENCGSLAATSSHSKVVLVYFGKIKYIKITKSALETSPREQIVRNLHWSKTALGDRSLAGRDRSHQLVLRGLLEATGPWQSFDYLPLCSFAHACEGRSLQAGTPEMAIAIHIRRAGLGAEVDCRGPGSFLGWDVDYHGAIRLGTGQTAFGWVSGP</sequence>
<protein>
    <submittedName>
        <fullName evidence="1">Uncharacterized protein</fullName>
    </submittedName>
</protein>
<evidence type="ECO:0000313" key="1">
    <source>
        <dbReference type="EMBL" id="CAD1825774.1"/>
    </source>
</evidence>
<gene>
    <name evidence="1" type="ORF">CB5_LOCUS8985</name>
</gene>
<reference evidence="1" key="1">
    <citation type="submission" date="2020-07" db="EMBL/GenBank/DDBJ databases">
        <authorList>
            <person name="Lin J."/>
        </authorList>
    </citation>
    <scope>NUCLEOTIDE SEQUENCE</scope>
</reference>
<name>A0A6V7P546_ANACO</name>
<organism evidence="1">
    <name type="scientific">Ananas comosus var. bracteatus</name>
    <name type="common">red pineapple</name>
    <dbReference type="NCBI Taxonomy" id="296719"/>
    <lineage>
        <taxon>Eukaryota</taxon>
        <taxon>Viridiplantae</taxon>
        <taxon>Streptophyta</taxon>
        <taxon>Embryophyta</taxon>
        <taxon>Tracheophyta</taxon>
        <taxon>Spermatophyta</taxon>
        <taxon>Magnoliopsida</taxon>
        <taxon>Liliopsida</taxon>
        <taxon>Poales</taxon>
        <taxon>Bromeliaceae</taxon>
        <taxon>Bromelioideae</taxon>
        <taxon>Ananas</taxon>
    </lineage>
</organism>
<dbReference type="EMBL" id="LR862145">
    <property type="protein sequence ID" value="CAD1825774.1"/>
    <property type="molecule type" value="Genomic_DNA"/>
</dbReference>
<dbReference type="AlphaFoldDB" id="A0A6V7P546"/>